<evidence type="ECO:0000256" key="2">
    <source>
        <dbReference type="ARBA" id="ARBA00029447"/>
    </source>
</evidence>
<keyword evidence="5" id="KW-0812">Transmembrane</keyword>
<dbReference type="AlphaFoldDB" id="A0AA48GRK9"/>
<keyword evidence="1" id="KW-0145">Chemotaxis</keyword>
<dbReference type="PROSITE" id="PS50885">
    <property type="entry name" value="HAMP"/>
    <property type="match status" value="1"/>
</dbReference>
<dbReference type="SMART" id="SM00283">
    <property type="entry name" value="MA"/>
    <property type="match status" value="1"/>
</dbReference>
<evidence type="ECO:0000256" key="1">
    <source>
        <dbReference type="ARBA" id="ARBA00022500"/>
    </source>
</evidence>
<feature type="domain" description="Methyl-accepting transducer" evidence="6">
    <location>
        <begin position="275"/>
        <end position="504"/>
    </location>
</feature>
<organism evidence="8 9">
    <name type="scientific">Mesoterricola sediminis</name>
    <dbReference type="NCBI Taxonomy" id="2927980"/>
    <lineage>
        <taxon>Bacteria</taxon>
        <taxon>Pseudomonadati</taxon>
        <taxon>Acidobacteriota</taxon>
        <taxon>Holophagae</taxon>
        <taxon>Holophagales</taxon>
        <taxon>Holophagaceae</taxon>
        <taxon>Mesoterricola</taxon>
    </lineage>
</organism>
<dbReference type="SUPFAM" id="SSF58104">
    <property type="entry name" value="Methyl-accepting chemotaxis protein (MCP) signaling domain"/>
    <property type="match status" value="1"/>
</dbReference>
<accession>A0AA48GRK9</accession>
<dbReference type="Pfam" id="PF12729">
    <property type="entry name" value="4HB_MCP_1"/>
    <property type="match status" value="1"/>
</dbReference>
<dbReference type="InterPro" id="IPR004090">
    <property type="entry name" value="Chemotax_Me-accpt_rcpt"/>
</dbReference>
<dbReference type="InterPro" id="IPR003660">
    <property type="entry name" value="HAMP_dom"/>
</dbReference>
<dbReference type="EMBL" id="AP027081">
    <property type="protein sequence ID" value="BDU77966.1"/>
    <property type="molecule type" value="Genomic_DNA"/>
</dbReference>
<evidence type="ECO:0000313" key="8">
    <source>
        <dbReference type="EMBL" id="BDU77966.1"/>
    </source>
</evidence>
<gene>
    <name evidence="8" type="primary">mcp34H-4_3</name>
    <name evidence="8" type="ORF">METESE_29240</name>
</gene>
<dbReference type="PANTHER" id="PTHR43531:SF11">
    <property type="entry name" value="METHYL-ACCEPTING CHEMOTAXIS PROTEIN 3"/>
    <property type="match status" value="1"/>
</dbReference>
<keyword evidence="5" id="KW-1133">Transmembrane helix</keyword>
<proteinExistence type="inferred from homology"/>
<dbReference type="SMART" id="SM00304">
    <property type="entry name" value="HAMP"/>
    <property type="match status" value="2"/>
</dbReference>
<feature type="region of interest" description="Disordered" evidence="4">
    <location>
        <begin position="323"/>
        <end position="346"/>
    </location>
</feature>
<feature type="compositionally biased region" description="Basic and acidic residues" evidence="4">
    <location>
        <begin position="327"/>
        <end position="346"/>
    </location>
</feature>
<evidence type="ECO:0000256" key="3">
    <source>
        <dbReference type="PROSITE-ProRule" id="PRU00284"/>
    </source>
</evidence>
<dbReference type="InterPro" id="IPR047347">
    <property type="entry name" value="YvaQ-like_sensor"/>
</dbReference>
<keyword evidence="5" id="KW-0472">Membrane</keyword>
<dbReference type="GO" id="GO:0005886">
    <property type="term" value="C:plasma membrane"/>
    <property type="evidence" value="ECO:0007669"/>
    <property type="project" value="TreeGrafter"/>
</dbReference>
<dbReference type="RefSeq" id="WP_243329830.1">
    <property type="nucleotide sequence ID" value="NZ_AP027081.1"/>
</dbReference>
<sequence>MLKRFQIGQRLYAAFGTVIALFSIASLFAVIQMGRMGEDLRRVAQVYARENRLATGMEIEVQGVQRFMRTLLLTEDPRETAQMIERIHAARAAYNQASEELETLLISEEAKALHRTVQQQARVTREANDRIIQLGSQGQRKEAAVLLLGEARADNDKWLEDLKALSAFTETQIQKGYAHAAKARQSGTAAMAMLGLVALAAGVAAAWFITRSITEPLRSFMAVLGQVATGDLRVRADQGAEDETGQLGRSLNLALESLSAALRQVSSAALSVASGATELSASAEEMTATTDQIAKGSELTHRSTQSMAAAVSQLSASVHQVAGHAQDSVRHSELSVKHTEEGHRAGERMAEGMGRIKETTANIRKAILVIQEMAQQTNLLSLNAAIEAAKAGDHGKGFAVVAEEVRKLAERSRQSAIEIEGLLVESHDAVEGGLSAVGTTQEQLGQIRGAIRSVSEVLLGIGSATLEQATTSEEVARRVEGVSREMEQNAAATQQMAATVEEIARTASTLAKVSDDLSQTLGQFKVS</sequence>
<dbReference type="InterPro" id="IPR024478">
    <property type="entry name" value="HlyB_4HB_MCP"/>
</dbReference>
<evidence type="ECO:0000313" key="9">
    <source>
        <dbReference type="Proteomes" id="UP001228113"/>
    </source>
</evidence>
<dbReference type="Gene3D" id="1.10.287.950">
    <property type="entry name" value="Methyl-accepting chemotaxis protein"/>
    <property type="match status" value="1"/>
</dbReference>
<dbReference type="Pfam" id="PF00672">
    <property type="entry name" value="HAMP"/>
    <property type="match status" value="1"/>
</dbReference>
<evidence type="ECO:0000256" key="4">
    <source>
        <dbReference type="SAM" id="MobiDB-lite"/>
    </source>
</evidence>
<dbReference type="Pfam" id="PF00015">
    <property type="entry name" value="MCPsignal"/>
    <property type="match status" value="1"/>
</dbReference>
<dbReference type="KEGG" id="msea:METESE_29240"/>
<reference evidence="8" key="1">
    <citation type="journal article" date="2023" name="Int. J. Syst. Evol. Microbiol.">
        <title>Mesoterricola silvestris gen. nov., sp. nov., Mesoterricola sediminis sp. nov., Geothrix oryzae sp. nov., Geothrix edaphica sp. nov., Geothrix rubra sp. nov., and Geothrix limicola sp. nov., six novel members of Acidobacteriota isolated from soils.</title>
        <authorList>
            <person name="Itoh H."/>
            <person name="Sugisawa Y."/>
            <person name="Mise K."/>
            <person name="Xu Z."/>
            <person name="Kuniyasu M."/>
            <person name="Ushijima N."/>
            <person name="Kawano K."/>
            <person name="Kobayashi E."/>
            <person name="Shiratori Y."/>
            <person name="Masuda Y."/>
            <person name="Senoo K."/>
        </authorList>
    </citation>
    <scope>NUCLEOTIDE SEQUENCE</scope>
    <source>
        <strain evidence="8">W786</strain>
    </source>
</reference>
<dbReference type="PROSITE" id="PS50111">
    <property type="entry name" value="CHEMOTAXIS_TRANSDUC_2"/>
    <property type="match status" value="1"/>
</dbReference>
<dbReference type="Proteomes" id="UP001228113">
    <property type="component" value="Chromosome"/>
</dbReference>
<dbReference type="PRINTS" id="PR00260">
    <property type="entry name" value="CHEMTRNSDUCR"/>
</dbReference>
<keyword evidence="3" id="KW-0807">Transducer</keyword>
<evidence type="ECO:0000259" key="7">
    <source>
        <dbReference type="PROSITE" id="PS50885"/>
    </source>
</evidence>
<dbReference type="GO" id="GO:0007165">
    <property type="term" value="P:signal transduction"/>
    <property type="evidence" value="ECO:0007669"/>
    <property type="project" value="UniProtKB-KW"/>
</dbReference>
<feature type="transmembrane region" description="Helical" evidence="5">
    <location>
        <begin position="189"/>
        <end position="209"/>
    </location>
</feature>
<comment type="similarity">
    <text evidence="2">Belongs to the methyl-accepting chemotaxis (MCP) protein family.</text>
</comment>
<keyword evidence="9" id="KW-1185">Reference proteome</keyword>
<feature type="domain" description="HAMP" evidence="7">
    <location>
        <begin position="211"/>
        <end position="263"/>
    </location>
</feature>
<dbReference type="PANTHER" id="PTHR43531">
    <property type="entry name" value="PROTEIN ICFG"/>
    <property type="match status" value="1"/>
</dbReference>
<evidence type="ECO:0000256" key="5">
    <source>
        <dbReference type="SAM" id="Phobius"/>
    </source>
</evidence>
<feature type="transmembrane region" description="Helical" evidence="5">
    <location>
        <begin position="12"/>
        <end position="31"/>
    </location>
</feature>
<dbReference type="InterPro" id="IPR004089">
    <property type="entry name" value="MCPsignal_dom"/>
</dbReference>
<name>A0AA48GRK9_9BACT</name>
<dbReference type="CDD" id="cd19411">
    <property type="entry name" value="MCP2201-like_sensor"/>
    <property type="match status" value="1"/>
</dbReference>
<dbReference type="CDD" id="cd06225">
    <property type="entry name" value="HAMP"/>
    <property type="match status" value="1"/>
</dbReference>
<dbReference type="GO" id="GO:0004888">
    <property type="term" value="F:transmembrane signaling receptor activity"/>
    <property type="evidence" value="ECO:0007669"/>
    <property type="project" value="InterPro"/>
</dbReference>
<evidence type="ECO:0000259" key="6">
    <source>
        <dbReference type="PROSITE" id="PS50111"/>
    </source>
</evidence>
<dbReference type="GO" id="GO:0006935">
    <property type="term" value="P:chemotaxis"/>
    <property type="evidence" value="ECO:0007669"/>
    <property type="project" value="UniProtKB-KW"/>
</dbReference>
<protein>
    <submittedName>
        <fullName evidence="8">Methyl-accepting chemotaxis protein</fullName>
    </submittedName>
</protein>
<dbReference type="InterPro" id="IPR051310">
    <property type="entry name" value="MCP_chemotaxis"/>
</dbReference>